<dbReference type="OrthoDB" id="10609298at2759"/>
<accession>A0A8X7CK73</accession>
<evidence type="ECO:0000313" key="1">
    <source>
        <dbReference type="EMBL" id="GFY71613.1"/>
    </source>
</evidence>
<evidence type="ECO:0000313" key="2">
    <source>
        <dbReference type="Proteomes" id="UP000886998"/>
    </source>
</evidence>
<sequence length="104" mass="11452">MVTEMSSFGKEPRGCFRTFDKGEMTNSVEVEFLREESLLKGRIPVLSANYPRPEHVPLVSPLTTQFAGAASDVYPKLRKAAPTCLAQYWMSISVAASTNPVVLT</sequence>
<proteinExistence type="predicted"/>
<dbReference type="EMBL" id="BMAV01018986">
    <property type="protein sequence ID" value="GFY71613.1"/>
    <property type="molecule type" value="Genomic_DNA"/>
</dbReference>
<comment type="caution">
    <text evidence="1">The sequence shown here is derived from an EMBL/GenBank/DDBJ whole genome shotgun (WGS) entry which is preliminary data.</text>
</comment>
<reference evidence="1" key="1">
    <citation type="submission" date="2020-08" db="EMBL/GenBank/DDBJ databases">
        <title>Multicomponent nature underlies the extraordinary mechanical properties of spider dragline silk.</title>
        <authorList>
            <person name="Kono N."/>
            <person name="Nakamura H."/>
            <person name="Mori M."/>
            <person name="Yoshida Y."/>
            <person name="Ohtoshi R."/>
            <person name="Malay A.D."/>
            <person name="Moran D.A.P."/>
            <person name="Tomita M."/>
            <person name="Numata K."/>
            <person name="Arakawa K."/>
        </authorList>
    </citation>
    <scope>NUCLEOTIDE SEQUENCE</scope>
</reference>
<dbReference type="AlphaFoldDB" id="A0A8X7CK73"/>
<gene>
    <name evidence="1" type="ORF">TNIN_428781</name>
</gene>
<protein>
    <submittedName>
        <fullName evidence="1">Uncharacterized protein</fullName>
    </submittedName>
</protein>
<dbReference type="Proteomes" id="UP000886998">
    <property type="component" value="Unassembled WGS sequence"/>
</dbReference>
<keyword evidence="2" id="KW-1185">Reference proteome</keyword>
<organism evidence="1 2">
    <name type="scientific">Trichonephila inaurata madagascariensis</name>
    <dbReference type="NCBI Taxonomy" id="2747483"/>
    <lineage>
        <taxon>Eukaryota</taxon>
        <taxon>Metazoa</taxon>
        <taxon>Ecdysozoa</taxon>
        <taxon>Arthropoda</taxon>
        <taxon>Chelicerata</taxon>
        <taxon>Arachnida</taxon>
        <taxon>Araneae</taxon>
        <taxon>Araneomorphae</taxon>
        <taxon>Entelegynae</taxon>
        <taxon>Araneoidea</taxon>
        <taxon>Nephilidae</taxon>
        <taxon>Trichonephila</taxon>
        <taxon>Trichonephila inaurata</taxon>
    </lineage>
</organism>
<name>A0A8X7CK73_9ARAC</name>